<name>A0A0J1IIT8_NIACI</name>
<accession>A0A0J1IIT8</accession>
<dbReference type="SUPFAM" id="SSF109854">
    <property type="entry name" value="DinB/YfiT-like putative metalloenzymes"/>
    <property type="match status" value="1"/>
</dbReference>
<organism evidence="2 3">
    <name type="scientific">Niallia circulans</name>
    <name type="common">Bacillus circulans</name>
    <dbReference type="NCBI Taxonomy" id="1397"/>
    <lineage>
        <taxon>Bacteria</taxon>
        <taxon>Bacillati</taxon>
        <taxon>Bacillota</taxon>
        <taxon>Bacilli</taxon>
        <taxon>Bacillales</taxon>
        <taxon>Bacillaceae</taxon>
        <taxon>Niallia</taxon>
    </lineage>
</organism>
<dbReference type="Gene3D" id="1.20.120.450">
    <property type="entry name" value="dinb family like domain"/>
    <property type="match status" value="1"/>
</dbReference>
<dbReference type="EMBL" id="LDPH01000012">
    <property type="protein sequence ID" value="KLV25838.1"/>
    <property type="molecule type" value="Genomic_DNA"/>
</dbReference>
<sequence length="179" mass="20829">MSSTKEVLKSFEFTVEKYLAELKKLNMEKLNRKLNEEDWSIGQMYVHLIQSAFIHLHNAEQCLDGSESTLNPAMEKTEQGKAVFKLEQFPAVRIKVPASPNYTPQPPESMEYLVDGLHRVVERMRNMESILHQSVVSNKMLHPGFGALNAQEWFLLIVMHYRHHFLQLDRLKTSLAFEE</sequence>
<evidence type="ECO:0000313" key="2">
    <source>
        <dbReference type="EMBL" id="KLV25838.1"/>
    </source>
</evidence>
<dbReference type="PATRIC" id="fig|1397.4.peg.824"/>
<gene>
    <name evidence="2" type="ORF">ABW02_13455</name>
</gene>
<evidence type="ECO:0000259" key="1">
    <source>
        <dbReference type="Pfam" id="PF12867"/>
    </source>
</evidence>
<dbReference type="Proteomes" id="UP000036045">
    <property type="component" value="Unassembled WGS sequence"/>
</dbReference>
<keyword evidence="3" id="KW-1185">Reference proteome</keyword>
<reference evidence="2 3" key="1">
    <citation type="submission" date="2015-05" db="EMBL/GenBank/DDBJ databases">
        <title>Whole genome sequence and identification of bacterial endophytes from Costus igneus.</title>
        <authorList>
            <person name="Lee Y.P."/>
            <person name="Gan H.M."/>
            <person name="Eng W."/>
            <person name="Wheatley M.S."/>
            <person name="Caraballo A."/>
            <person name="Polter S."/>
            <person name="Savka M.A."/>
            <person name="Hudson A.O."/>
        </authorList>
    </citation>
    <scope>NUCLEOTIDE SEQUENCE [LARGE SCALE GENOMIC DNA]</scope>
    <source>
        <strain evidence="2 3">RIT379</strain>
    </source>
</reference>
<dbReference type="OrthoDB" id="1495892at2"/>
<evidence type="ECO:0000313" key="3">
    <source>
        <dbReference type="Proteomes" id="UP000036045"/>
    </source>
</evidence>
<dbReference type="AlphaFoldDB" id="A0A0J1IIT8"/>
<dbReference type="InterPro" id="IPR024775">
    <property type="entry name" value="DinB-like"/>
</dbReference>
<feature type="domain" description="DinB-like" evidence="1">
    <location>
        <begin position="11"/>
        <end position="168"/>
    </location>
</feature>
<comment type="caution">
    <text evidence="2">The sequence shown here is derived from an EMBL/GenBank/DDBJ whole genome shotgun (WGS) entry which is preliminary data.</text>
</comment>
<proteinExistence type="predicted"/>
<dbReference type="Pfam" id="PF12867">
    <property type="entry name" value="DinB_2"/>
    <property type="match status" value="1"/>
</dbReference>
<dbReference type="RefSeq" id="WP_047942728.1">
    <property type="nucleotide sequence ID" value="NZ_JABRVO010000137.1"/>
</dbReference>
<protein>
    <recommendedName>
        <fullName evidence="1">DinB-like domain-containing protein</fullName>
    </recommendedName>
</protein>
<dbReference type="InterPro" id="IPR034660">
    <property type="entry name" value="DinB/YfiT-like"/>
</dbReference>